<dbReference type="PANTHER" id="PTHR12815:SF40">
    <property type="entry name" value="OUTER ENVELOPE PROTEIN 36, CHLOROPLASTIC-RELATED"/>
    <property type="match status" value="1"/>
</dbReference>
<feature type="domain" description="Bacterial surface antigen (D15)" evidence="4">
    <location>
        <begin position="44"/>
        <end position="305"/>
    </location>
</feature>
<gene>
    <name evidence="5" type="ORF">KI387_000394</name>
</gene>
<organism evidence="5 6">
    <name type="scientific">Taxus chinensis</name>
    <name type="common">Chinese yew</name>
    <name type="synonym">Taxus wallichiana var. chinensis</name>
    <dbReference type="NCBI Taxonomy" id="29808"/>
    <lineage>
        <taxon>Eukaryota</taxon>
        <taxon>Viridiplantae</taxon>
        <taxon>Streptophyta</taxon>
        <taxon>Embryophyta</taxon>
        <taxon>Tracheophyta</taxon>
        <taxon>Spermatophyta</taxon>
        <taxon>Pinopsida</taxon>
        <taxon>Pinidae</taxon>
        <taxon>Conifers II</taxon>
        <taxon>Cupressales</taxon>
        <taxon>Taxaceae</taxon>
        <taxon>Taxus</taxon>
    </lineage>
</organism>
<accession>A0AA38GTZ0</accession>
<dbReference type="InterPro" id="IPR000184">
    <property type="entry name" value="Bac_surfAg_D15"/>
</dbReference>
<dbReference type="AlphaFoldDB" id="A0AA38GTZ0"/>
<dbReference type="Gene3D" id="2.40.160.50">
    <property type="entry name" value="membrane protein fhac: a member of the omp85/tpsb transporter family"/>
    <property type="match status" value="1"/>
</dbReference>
<keyword evidence="1" id="KW-0934">Plastid</keyword>
<protein>
    <recommendedName>
        <fullName evidence="4">Bacterial surface antigen (D15) domain-containing protein</fullName>
    </recommendedName>
</protein>
<dbReference type="OMA" id="GSPHDSM"/>
<keyword evidence="1" id="KW-1002">Plastid outer membrane</keyword>
<dbReference type="PANTHER" id="PTHR12815">
    <property type="entry name" value="SORTING AND ASSEMBLY MACHINERY SAMM50 PROTEIN FAMILY MEMBER"/>
    <property type="match status" value="1"/>
</dbReference>
<keyword evidence="6" id="KW-1185">Reference proteome</keyword>
<evidence type="ECO:0000313" key="5">
    <source>
        <dbReference type="EMBL" id="KAH9328286.1"/>
    </source>
</evidence>
<dbReference type="GO" id="GO:0009658">
    <property type="term" value="P:chloroplast organization"/>
    <property type="evidence" value="ECO:0007669"/>
    <property type="project" value="TreeGrafter"/>
</dbReference>
<name>A0AA38GTZ0_TAXCH</name>
<dbReference type="GO" id="GO:0009707">
    <property type="term" value="C:chloroplast outer membrane"/>
    <property type="evidence" value="ECO:0007669"/>
    <property type="project" value="UniProtKB-SubCell"/>
</dbReference>
<reference evidence="5 6" key="1">
    <citation type="journal article" date="2021" name="Nat. Plants">
        <title>The Taxus genome provides insights into paclitaxel biosynthesis.</title>
        <authorList>
            <person name="Xiong X."/>
            <person name="Gou J."/>
            <person name="Liao Q."/>
            <person name="Li Y."/>
            <person name="Zhou Q."/>
            <person name="Bi G."/>
            <person name="Li C."/>
            <person name="Du R."/>
            <person name="Wang X."/>
            <person name="Sun T."/>
            <person name="Guo L."/>
            <person name="Liang H."/>
            <person name="Lu P."/>
            <person name="Wu Y."/>
            <person name="Zhang Z."/>
            <person name="Ro D.K."/>
            <person name="Shang Y."/>
            <person name="Huang S."/>
            <person name="Yan J."/>
        </authorList>
    </citation>
    <scope>NUCLEOTIDE SEQUENCE [LARGE SCALE GENOMIC DNA]</scope>
    <source>
        <strain evidence="5">Ta-2019</strain>
    </source>
</reference>
<evidence type="ECO:0000256" key="2">
    <source>
        <dbReference type="ARBA" id="ARBA00023136"/>
    </source>
</evidence>
<dbReference type="EMBL" id="JAHRHJ020000001">
    <property type="protein sequence ID" value="KAH9328286.1"/>
    <property type="molecule type" value="Genomic_DNA"/>
</dbReference>
<evidence type="ECO:0000256" key="3">
    <source>
        <dbReference type="ARBA" id="ARBA00024013"/>
    </source>
</evidence>
<evidence type="ECO:0000259" key="4">
    <source>
        <dbReference type="Pfam" id="PF01103"/>
    </source>
</evidence>
<dbReference type="InterPro" id="IPR039910">
    <property type="entry name" value="D15-like"/>
</dbReference>
<comment type="caution">
    <text evidence="5">The sequence shown here is derived from an EMBL/GenBank/DDBJ whole genome shotgun (WGS) entry which is preliminary data.</text>
</comment>
<dbReference type="Proteomes" id="UP000824469">
    <property type="component" value="Unassembled WGS sequence"/>
</dbReference>
<keyword evidence="2" id="KW-0472">Membrane</keyword>
<evidence type="ECO:0000313" key="6">
    <source>
        <dbReference type="Proteomes" id="UP000824469"/>
    </source>
</evidence>
<comment type="subcellular location">
    <subcellularLocation>
        <location evidence="3">Plastid</location>
        <location evidence="3">Chloroplast outer membrane</location>
    </subcellularLocation>
</comment>
<sequence>RIDIKLDFLHQLRRGLSSYDIFAVRQTSNLISGLMGSIFFSQANLFGGSERLNMLLEKGVNDSNYLATLTQPSSQGAGQRCITIQNSLTPVTSVHGNATDSSDSGYGGVRMHRFMAKMDQKWELNSNLSKTAGIMIEKVGPIGDHGRSIFTDGYGCPITFSGNLYDKMFVAKLETEYTKFNDDSLFQYNIQLEQGLPILPEWLFFYRLRAHAKQGVKLGPAFGLSSVSGGTVIGNLAPHDAFSIGGFDSVRGYGEGAVGSGRSCLVTRSELWFPLIGRSQVAIFADFGTDLGSGRSVLGGKKKEEESYSLVLFHVCMQQILVPLILTKLDLGVAGSGSKLELEMTGFVETTS</sequence>
<proteinExistence type="predicted"/>
<dbReference type="GO" id="GO:0009793">
    <property type="term" value="P:embryo development ending in seed dormancy"/>
    <property type="evidence" value="ECO:0007669"/>
    <property type="project" value="TreeGrafter"/>
</dbReference>
<evidence type="ECO:0000256" key="1">
    <source>
        <dbReference type="ARBA" id="ARBA00022805"/>
    </source>
</evidence>
<feature type="non-terminal residue" evidence="5">
    <location>
        <position position="352"/>
    </location>
</feature>
<dbReference type="Pfam" id="PF01103">
    <property type="entry name" value="Omp85"/>
    <property type="match status" value="1"/>
</dbReference>